<reference evidence="7 8" key="2">
    <citation type="submission" date="2024-05" db="EMBL/GenBank/DDBJ databases">
        <authorList>
            <person name="Chen Y."/>
            <person name="Shah S."/>
            <person name="Dougan E. K."/>
            <person name="Thang M."/>
            <person name="Chan C."/>
        </authorList>
    </citation>
    <scope>NUCLEOTIDE SEQUENCE [LARGE SCALE GENOMIC DNA]</scope>
</reference>
<sequence>MRPRNAAISAQFGLLWVWTVETAAPKNKNLWDGSDPDTLQRDHQLEQVLDLTLRRSPDWARGHALKAALCNFWQPRNRSCALIRSRQALRLDQKDEVALLTAASIEAERMPRVFRCNSCKDTSLKTLPSSSTSYQSMIWRTLNNSLARKQRRKRLLPLLRRAVDSMVTPRAEVKGALALQLGGTKEAMKLWKEAMSLKPSRAMANKAIMQMTFLARHDLAEAFKEVSVKEGLWRSTTQRPLTYWSSLDKETPFPGAEVDERLPLTAEQFQLRLEEFKDEILQQRLKLAHNPGFSPCAPNSWCWEEDSGILPEYSRFRGFWETGIVFMGKEPQPGEEDQRCSKLLPRTCRVIQEILGASGLTITGATISSVFGPYTSIFPHAAKTQGRFRLHCVLQLPSDGISLLRVHVHGRERYHRRGECFWFDESTDHDAEFISKGTEPRVLLMVDIEHPQLQGKGQPEPVSAMPFSARYWSSFLPSDQPLYVPSPLEAEWLRHAEWMETDKAPLLLCERLPRRTVAKWLEELETSDLDALSPSIFSAFWHLHDASLHWIEPLVATLQHPASHCQNMWPENFRHLESRGYLLLSRNDWLADPGQRILFDAGVSTYKNSTSWLFQSYSRNGIVFDRIFGWEMQLEGHEQIPLHVLQQSSFSTDPVVSTKDGHSATANPVQLISQLCQPEDFCVFKLDINRSVTERELVDQLLEGPVSQGLLDEFFWKDQVEMPHFGLSGSGSLQQSYHRFLRLRNHGVRAHSWP</sequence>
<organism evidence="6">
    <name type="scientific">Cladocopium goreaui</name>
    <dbReference type="NCBI Taxonomy" id="2562237"/>
    <lineage>
        <taxon>Eukaryota</taxon>
        <taxon>Sar</taxon>
        <taxon>Alveolata</taxon>
        <taxon>Dinophyceae</taxon>
        <taxon>Suessiales</taxon>
        <taxon>Symbiodiniaceae</taxon>
        <taxon>Cladocopium</taxon>
    </lineage>
</organism>
<evidence type="ECO:0000313" key="7">
    <source>
        <dbReference type="EMBL" id="CAL4770258.1"/>
    </source>
</evidence>
<evidence type="ECO:0000256" key="2">
    <source>
        <dbReference type="ARBA" id="ARBA00022964"/>
    </source>
</evidence>
<accession>A0A9P1C323</accession>
<feature type="domain" description="Aspartyl/asparaginy/proline hydroxylase" evidence="5">
    <location>
        <begin position="334"/>
        <end position="451"/>
    </location>
</feature>
<dbReference type="InterPro" id="IPR007803">
    <property type="entry name" value="Asp/Arg/Pro-Hydrxlase"/>
</dbReference>
<feature type="signal peptide" evidence="4">
    <location>
        <begin position="1"/>
        <end position="22"/>
    </location>
</feature>
<keyword evidence="3" id="KW-0560">Oxidoreductase</keyword>
<keyword evidence="4" id="KW-0732">Signal</keyword>
<dbReference type="AlphaFoldDB" id="A0A9P1C323"/>
<comment type="similarity">
    <text evidence="1">Belongs to the aspartyl/asparaginyl beta-hydroxylase family.</text>
</comment>
<protein>
    <recommendedName>
        <fullName evidence="5">Aspartyl/asparaginy/proline hydroxylase domain-containing protein</fullName>
    </recommendedName>
</protein>
<dbReference type="GO" id="GO:0051213">
    <property type="term" value="F:dioxygenase activity"/>
    <property type="evidence" value="ECO:0007669"/>
    <property type="project" value="UniProtKB-KW"/>
</dbReference>
<evidence type="ECO:0000259" key="5">
    <source>
        <dbReference type="Pfam" id="PF05118"/>
    </source>
</evidence>
<evidence type="ECO:0000256" key="4">
    <source>
        <dbReference type="SAM" id="SignalP"/>
    </source>
</evidence>
<dbReference type="InterPro" id="IPR027443">
    <property type="entry name" value="IPNS-like_sf"/>
</dbReference>
<dbReference type="InterPro" id="IPR051821">
    <property type="entry name" value="Asp/Asn_beta-hydroxylase"/>
</dbReference>
<name>A0A9P1C323_9DINO</name>
<dbReference type="PANTHER" id="PTHR46332:SF5">
    <property type="entry name" value="ASPARTATE BETA-HYDROXYLASE DOMAIN CONTAINING 2"/>
    <property type="match status" value="1"/>
</dbReference>
<feature type="chain" id="PRO_5043270060" description="Aspartyl/asparaginy/proline hydroxylase domain-containing protein" evidence="4">
    <location>
        <begin position="23"/>
        <end position="754"/>
    </location>
</feature>
<evidence type="ECO:0000256" key="1">
    <source>
        <dbReference type="ARBA" id="ARBA00007730"/>
    </source>
</evidence>
<proteinExistence type="inferred from homology"/>
<dbReference type="Proteomes" id="UP001152797">
    <property type="component" value="Unassembled WGS sequence"/>
</dbReference>
<evidence type="ECO:0000313" key="8">
    <source>
        <dbReference type="Proteomes" id="UP001152797"/>
    </source>
</evidence>
<dbReference type="EMBL" id="CAMXCT020000760">
    <property type="protein sequence ID" value="CAL1136321.1"/>
    <property type="molecule type" value="Genomic_DNA"/>
</dbReference>
<evidence type="ECO:0000256" key="3">
    <source>
        <dbReference type="ARBA" id="ARBA00023002"/>
    </source>
</evidence>
<dbReference type="OrthoDB" id="9981477at2759"/>
<dbReference type="PANTHER" id="PTHR46332">
    <property type="entry name" value="ASPARTATE BETA-HYDROXYLASE DOMAIN-CONTAINING PROTEIN 2"/>
    <property type="match status" value="1"/>
</dbReference>
<dbReference type="EMBL" id="CAMXCT030000760">
    <property type="protein sequence ID" value="CAL4770258.1"/>
    <property type="molecule type" value="Genomic_DNA"/>
</dbReference>
<dbReference type="EMBL" id="CAMXCT010000760">
    <property type="protein sequence ID" value="CAI3982946.1"/>
    <property type="molecule type" value="Genomic_DNA"/>
</dbReference>
<keyword evidence="2" id="KW-0223">Dioxygenase</keyword>
<reference evidence="6" key="1">
    <citation type="submission" date="2022-10" db="EMBL/GenBank/DDBJ databases">
        <authorList>
            <person name="Chen Y."/>
            <person name="Dougan E. K."/>
            <person name="Chan C."/>
            <person name="Rhodes N."/>
            <person name="Thang M."/>
        </authorList>
    </citation>
    <scope>NUCLEOTIDE SEQUENCE</scope>
</reference>
<evidence type="ECO:0000313" key="6">
    <source>
        <dbReference type="EMBL" id="CAI3982946.1"/>
    </source>
</evidence>
<keyword evidence="8" id="KW-1185">Reference proteome</keyword>
<dbReference type="Pfam" id="PF05118">
    <property type="entry name" value="Asp_Arg_Hydrox"/>
    <property type="match status" value="1"/>
</dbReference>
<dbReference type="Gene3D" id="2.60.120.330">
    <property type="entry name" value="B-lactam Antibiotic, Isopenicillin N Synthase, Chain"/>
    <property type="match status" value="1"/>
</dbReference>
<gene>
    <name evidence="6" type="ORF">C1SCF055_LOCUS10602</name>
</gene>
<comment type="caution">
    <text evidence="6">The sequence shown here is derived from an EMBL/GenBank/DDBJ whole genome shotgun (WGS) entry which is preliminary data.</text>
</comment>
<dbReference type="SUPFAM" id="SSF51197">
    <property type="entry name" value="Clavaminate synthase-like"/>
    <property type="match status" value="1"/>
</dbReference>